<protein>
    <recommendedName>
        <fullName evidence="1">PD-(D/E)XK endonuclease-like domain-containing protein</fullName>
    </recommendedName>
</protein>
<accession>A0A381V2T4</accession>
<proteinExistence type="predicted"/>
<dbReference type="Gene3D" id="3.90.320.10">
    <property type="match status" value="1"/>
</dbReference>
<dbReference type="Pfam" id="PF12705">
    <property type="entry name" value="PDDEXK_1"/>
    <property type="match status" value="1"/>
</dbReference>
<feature type="domain" description="PD-(D/E)XK endonuclease-like" evidence="1">
    <location>
        <begin position="53"/>
        <end position="236"/>
    </location>
</feature>
<dbReference type="AlphaFoldDB" id="A0A381V2T4"/>
<gene>
    <name evidence="2" type="ORF">METZ01_LOCUS86417</name>
</gene>
<evidence type="ECO:0000259" key="1">
    <source>
        <dbReference type="Pfam" id="PF12705"/>
    </source>
</evidence>
<name>A0A381V2T4_9ZZZZ</name>
<reference evidence="2" key="1">
    <citation type="submission" date="2018-05" db="EMBL/GenBank/DDBJ databases">
        <authorList>
            <person name="Lanie J.A."/>
            <person name="Ng W.-L."/>
            <person name="Kazmierczak K.M."/>
            <person name="Andrzejewski T.M."/>
            <person name="Davidsen T.M."/>
            <person name="Wayne K.J."/>
            <person name="Tettelin H."/>
            <person name="Glass J.I."/>
            <person name="Rusch D."/>
            <person name="Podicherti R."/>
            <person name="Tsui H.-C.T."/>
            <person name="Winkler M.E."/>
        </authorList>
    </citation>
    <scope>NUCLEOTIDE SEQUENCE</scope>
</reference>
<dbReference type="EMBL" id="UINC01007480">
    <property type="protein sequence ID" value="SVA33563.1"/>
    <property type="molecule type" value="Genomic_DNA"/>
</dbReference>
<sequence>MARKRNLYDPKSKSFYRLSRTKLENFLRCARCFYLDRRLGVSQPPGFPFNLNSAVDELLKREFDDYRTKQEPHPFMQGAGIDAVPAQHPQLETWRQNFKGVSVDHEMTGFTFFGAIDDLWLGKDGKYLVCDYKATSKNGEVSLDADWQISYKRQMEIYQWLLRRNGLEVNDRGWFVYCNGRRDLADFNERIEFKVRLLPYDGNDDWVEGALKDAAATLHKDELPDPDPDCEYCCYRREAAGRERGALD</sequence>
<dbReference type="InterPro" id="IPR038726">
    <property type="entry name" value="PDDEXK_AddAB-type"/>
</dbReference>
<organism evidence="2">
    <name type="scientific">marine metagenome</name>
    <dbReference type="NCBI Taxonomy" id="408172"/>
    <lineage>
        <taxon>unclassified sequences</taxon>
        <taxon>metagenomes</taxon>
        <taxon>ecological metagenomes</taxon>
    </lineage>
</organism>
<dbReference type="InterPro" id="IPR011604">
    <property type="entry name" value="PDDEXK-like_dom_sf"/>
</dbReference>
<evidence type="ECO:0000313" key="2">
    <source>
        <dbReference type="EMBL" id="SVA33563.1"/>
    </source>
</evidence>